<feature type="compositionally biased region" description="Basic and acidic residues" evidence="1">
    <location>
        <begin position="119"/>
        <end position="128"/>
    </location>
</feature>
<sequence>MMATKKIEEIKTHPLFEGLFTINDELLAKIEQDMRDDRYDITQPVILATWKGQNEPVCIDGHTQLKAAKNSGIEEVPVWLHEFDTEEEALEKAIKLQLNRRNMTDGEILMCMETLDKRKQRGGDRRSEAAQSKVQHWPIENEQSSSAQETGNLLGISERKVKQTRTVMDHADEVTKESVKQGDLSINQAYQKTQRKRKQAKAEPPSENAGEKAPDEVQGVQQVSDEDKASTNIAPVFLSLEHFRALRQLGGSIEEHVAKAIELYLKSLQNQCEQTSTGDAPEDDDEEYFDPADYIDK</sequence>
<dbReference type="AlphaFoldDB" id="A0A9D6UWU6"/>
<proteinExistence type="predicted"/>
<dbReference type="SUPFAM" id="SSF110849">
    <property type="entry name" value="ParB/Sulfiredoxin"/>
    <property type="match status" value="1"/>
</dbReference>
<evidence type="ECO:0000256" key="1">
    <source>
        <dbReference type="SAM" id="MobiDB-lite"/>
    </source>
</evidence>
<dbReference type="Gene3D" id="3.90.1530.10">
    <property type="entry name" value="Conserved hypothetical protein from pyrococcus furiosus pfu- 392566-001, ParB domain"/>
    <property type="match status" value="1"/>
</dbReference>
<evidence type="ECO:0008006" key="4">
    <source>
        <dbReference type="Google" id="ProtNLM"/>
    </source>
</evidence>
<accession>A0A9D6UWU6</accession>
<name>A0A9D6UWU6_9BACT</name>
<evidence type="ECO:0000313" key="2">
    <source>
        <dbReference type="EMBL" id="MBI5247880.1"/>
    </source>
</evidence>
<gene>
    <name evidence="2" type="ORF">HY912_00160</name>
</gene>
<protein>
    <recommendedName>
        <fullName evidence="4">ParB/Sulfiredoxin domain-containing protein</fullName>
    </recommendedName>
</protein>
<feature type="compositionally biased region" description="Polar residues" evidence="1">
    <location>
        <begin position="141"/>
        <end position="151"/>
    </location>
</feature>
<reference evidence="2" key="1">
    <citation type="submission" date="2020-07" db="EMBL/GenBank/DDBJ databases">
        <title>Huge and variable diversity of episymbiotic CPR bacteria and DPANN archaea in groundwater ecosystems.</title>
        <authorList>
            <person name="He C.Y."/>
            <person name="Keren R."/>
            <person name="Whittaker M."/>
            <person name="Farag I.F."/>
            <person name="Doudna J."/>
            <person name="Cate J.H.D."/>
            <person name="Banfield J.F."/>
        </authorList>
    </citation>
    <scope>NUCLEOTIDE SEQUENCE</scope>
    <source>
        <strain evidence="2">NC_groundwater_1664_Pr3_B-0.1um_52_9</strain>
    </source>
</reference>
<comment type="caution">
    <text evidence="2">The sequence shown here is derived from an EMBL/GenBank/DDBJ whole genome shotgun (WGS) entry which is preliminary data.</text>
</comment>
<dbReference type="InterPro" id="IPR036086">
    <property type="entry name" value="ParB/Sulfiredoxin_sf"/>
</dbReference>
<feature type="region of interest" description="Disordered" evidence="1">
    <location>
        <begin position="271"/>
        <end position="297"/>
    </location>
</feature>
<evidence type="ECO:0000313" key="3">
    <source>
        <dbReference type="Proteomes" id="UP000807825"/>
    </source>
</evidence>
<dbReference type="EMBL" id="JACRDE010000006">
    <property type="protein sequence ID" value="MBI5247880.1"/>
    <property type="molecule type" value="Genomic_DNA"/>
</dbReference>
<dbReference type="Proteomes" id="UP000807825">
    <property type="component" value="Unassembled WGS sequence"/>
</dbReference>
<feature type="region of interest" description="Disordered" evidence="1">
    <location>
        <begin position="119"/>
        <end position="158"/>
    </location>
</feature>
<feature type="region of interest" description="Disordered" evidence="1">
    <location>
        <begin position="191"/>
        <end position="219"/>
    </location>
</feature>
<feature type="compositionally biased region" description="Acidic residues" evidence="1">
    <location>
        <begin position="280"/>
        <end position="290"/>
    </location>
</feature>
<organism evidence="2 3">
    <name type="scientific">Desulfomonile tiedjei</name>
    <dbReference type="NCBI Taxonomy" id="2358"/>
    <lineage>
        <taxon>Bacteria</taxon>
        <taxon>Pseudomonadati</taxon>
        <taxon>Thermodesulfobacteriota</taxon>
        <taxon>Desulfomonilia</taxon>
        <taxon>Desulfomonilales</taxon>
        <taxon>Desulfomonilaceae</taxon>
        <taxon>Desulfomonile</taxon>
    </lineage>
</organism>